<dbReference type="PANTHER" id="PTHR33778">
    <property type="entry name" value="PROTEIN MGTC"/>
    <property type="match status" value="1"/>
</dbReference>
<dbReference type="EMBL" id="QGHC01000007">
    <property type="protein sequence ID" value="PWK86659.1"/>
    <property type="molecule type" value="Genomic_DNA"/>
</dbReference>
<dbReference type="GO" id="GO:0005886">
    <property type="term" value="C:plasma membrane"/>
    <property type="evidence" value="ECO:0007669"/>
    <property type="project" value="UniProtKB-SubCell"/>
</dbReference>
<feature type="transmembrane region" description="Helical" evidence="7">
    <location>
        <begin position="71"/>
        <end position="90"/>
    </location>
</feature>
<feature type="transmembrane region" description="Helical" evidence="7">
    <location>
        <begin position="38"/>
        <end position="59"/>
    </location>
</feature>
<gene>
    <name evidence="9" type="ORF">C7456_10750</name>
</gene>
<dbReference type="Pfam" id="PF02308">
    <property type="entry name" value="MgtC"/>
    <property type="match status" value="1"/>
</dbReference>
<comment type="caution">
    <text evidence="9">The sequence shown here is derived from an EMBL/GenBank/DDBJ whole genome shotgun (WGS) entry which is preliminary data.</text>
</comment>
<evidence type="ECO:0000256" key="7">
    <source>
        <dbReference type="RuleBase" id="RU365041"/>
    </source>
</evidence>
<dbReference type="InterPro" id="IPR003416">
    <property type="entry name" value="MgtC/SapB/SrpB/YhiD_fam"/>
</dbReference>
<proteinExistence type="inferred from homology"/>
<reference evidence="9 10" key="1">
    <citation type="submission" date="2018-05" db="EMBL/GenBank/DDBJ databases">
        <title>Genomic Encyclopedia of Type Strains, Phase IV (KMG-IV): sequencing the most valuable type-strain genomes for metagenomic binning, comparative biology and taxonomic classification.</title>
        <authorList>
            <person name="Goeker M."/>
        </authorList>
    </citation>
    <scope>NUCLEOTIDE SEQUENCE [LARGE SCALE GENOMIC DNA]</scope>
    <source>
        <strain evidence="9 10">DSM 14263</strain>
    </source>
</reference>
<evidence type="ECO:0000256" key="4">
    <source>
        <dbReference type="ARBA" id="ARBA00022692"/>
    </source>
</evidence>
<keyword evidence="3" id="KW-1003">Cell membrane</keyword>
<dbReference type="AlphaFoldDB" id="A0A316I106"/>
<dbReference type="Proteomes" id="UP000245812">
    <property type="component" value="Unassembled WGS sequence"/>
</dbReference>
<name>A0A316I106_9GAMM</name>
<keyword evidence="10" id="KW-1185">Reference proteome</keyword>
<keyword evidence="4 7" id="KW-0812">Transmembrane</keyword>
<evidence type="ECO:0000313" key="9">
    <source>
        <dbReference type="EMBL" id="PWK86659.1"/>
    </source>
</evidence>
<keyword evidence="7" id="KW-0997">Cell inner membrane</keyword>
<feature type="domain" description="MgtC/SapB/SrpB/YhiD N-terminal" evidence="8">
    <location>
        <begin position="11"/>
        <end position="142"/>
    </location>
</feature>
<organism evidence="9 10">
    <name type="scientific">Fulvimonas soli</name>
    <dbReference type="NCBI Taxonomy" id="155197"/>
    <lineage>
        <taxon>Bacteria</taxon>
        <taxon>Pseudomonadati</taxon>
        <taxon>Pseudomonadota</taxon>
        <taxon>Gammaproteobacteria</taxon>
        <taxon>Lysobacterales</taxon>
        <taxon>Rhodanobacteraceae</taxon>
        <taxon>Fulvimonas</taxon>
    </lineage>
</organism>
<evidence type="ECO:0000256" key="2">
    <source>
        <dbReference type="ARBA" id="ARBA00009298"/>
    </source>
</evidence>
<keyword evidence="6 7" id="KW-0472">Membrane</keyword>
<dbReference type="RefSeq" id="WP_109723829.1">
    <property type="nucleotide sequence ID" value="NZ_MSZV01000051.1"/>
</dbReference>
<comment type="subcellular location">
    <subcellularLocation>
        <location evidence="7">Cell inner membrane</location>
        <topology evidence="7">Multi-pass membrane protein</topology>
    </subcellularLocation>
    <subcellularLocation>
        <location evidence="1">Cell membrane</location>
        <topology evidence="1">Multi-pass membrane protein</topology>
    </subcellularLocation>
</comment>
<evidence type="ECO:0000313" key="10">
    <source>
        <dbReference type="Proteomes" id="UP000245812"/>
    </source>
</evidence>
<dbReference type="OrthoDB" id="9811198at2"/>
<keyword evidence="5 7" id="KW-1133">Transmembrane helix</keyword>
<evidence type="ECO:0000256" key="6">
    <source>
        <dbReference type="ARBA" id="ARBA00023136"/>
    </source>
</evidence>
<evidence type="ECO:0000259" key="8">
    <source>
        <dbReference type="Pfam" id="PF02308"/>
    </source>
</evidence>
<evidence type="ECO:0000256" key="1">
    <source>
        <dbReference type="ARBA" id="ARBA00004651"/>
    </source>
</evidence>
<accession>A0A316I106</accession>
<dbReference type="PRINTS" id="PR01837">
    <property type="entry name" value="MGTCSAPBPROT"/>
</dbReference>
<feature type="transmembrane region" description="Helical" evidence="7">
    <location>
        <begin position="110"/>
        <end position="137"/>
    </location>
</feature>
<sequence length="233" mass="24551">MIATWDILLRLLLAAALGGVIGLDRERREWAAGLRTHMLVCVGAALTIIVSAFGFADVLALPHVVLDPSRIAAQVISGIGFLGAGTILFVEREQVVRGLTTAAGLWAVAAIGLAAGAGLYAAAALATAVAWAILVLLKPLQRRLLARRDGRPQLALSLDTAQALATVEAIVARQHLPLARIVLQRRADGGDDLTLRFARTVRREQLLALAEALRAVDGLRALSLQPGPRANAP</sequence>
<dbReference type="PANTHER" id="PTHR33778:SF1">
    <property type="entry name" value="MAGNESIUM TRANSPORTER YHID-RELATED"/>
    <property type="match status" value="1"/>
</dbReference>
<dbReference type="InterPro" id="IPR049177">
    <property type="entry name" value="MgtC_SapB_SrpB_YhiD_N"/>
</dbReference>
<evidence type="ECO:0000256" key="5">
    <source>
        <dbReference type="ARBA" id="ARBA00022989"/>
    </source>
</evidence>
<evidence type="ECO:0000256" key="3">
    <source>
        <dbReference type="ARBA" id="ARBA00022475"/>
    </source>
</evidence>
<comment type="similarity">
    <text evidence="2 7">Belongs to the MgtC/SapB family.</text>
</comment>
<protein>
    <recommendedName>
        <fullName evidence="7">Protein MgtC</fullName>
    </recommendedName>
</protein>